<name>A0A8B3ZWB4_CITAM</name>
<sequence length="65" mass="7100">MNTLYALVLTLAMTNGDYQEAVIGVFGSERECLSAASEQSSVTNCYPVEKIIRADEVQAWEGVNL</sequence>
<reference evidence="1" key="1">
    <citation type="submission" date="2019-07" db="EMBL/GenBank/DDBJ databases">
        <title>KPC-2 carbapenem resistent Enterobacterales isolates from Germany.</title>
        <authorList>
            <person name="Yao Y."/>
            <person name="Falgenhauer L."/>
            <person name="Imirzalioglu C."/>
            <person name="Chakraborty T."/>
        </authorList>
    </citation>
    <scope>NUCLEOTIDE SEQUENCE</scope>
    <source>
        <strain evidence="1">CA13304</strain>
    </source>
</reference>
<gene>
    <name evidence="1" type="ORF">FOT72_25715</name>
</gene>
<accession>A0A8B3ZWB4</accession>
<dbReference type="Pfam" id="PF07358">
    <property type="entry name" value="DUF1482"/>
    <property type="match status" value="1"/>
</dbReference>
<dbReference type="InterPro" id="IPR009954">
    <property type="entry name" value="DUF1482"/>
</dbReference>
<evidence type="ECO:0000313" key="1">
    <source>
        <dbReference type="EMBL" id="MBE0131373.1"/>
    </source>
</evidence>
<organism evidence="1 2">
    <name type="scientific">Citrobacter amalonaticus</name>
    <dbReference type="NCBI Taxonomy" id="35703"/>
    <lineage>
        <taxon>Bacteria</taxon>
        <taxon>Pseudomonadati</taxon>
        <taxon>Pseudomonadota</taxon>
        <taxon>Gammaproteobacteria</taxon>
        <taxon>Enterobacterales</taxon>
        <taxon>Enterobacteriaceae</taxon>
        <taxon>Citrobacter</taxon>
    </lineage>
</organism>
<proteinExistence type="predicted"/>
<dbReference type="Proteomes" id="UP000656723">
    <property type="component" value="Unassembled WGS sequence"/>
</dbReference>
<dbReference type="RefSeq" id="WP_090050885.1">
    <property type="nucleotide sequence ID" value="NZ_FOJV01000017.1"/>
</dbReference>
<protein>
    <submittedName>
        <fullName evidence="1">DUF1482 family protein</fullName>
    </submittedName>
</protein>
<dbReference type="EMBL" id="VKME01000037">
    <property type="protein sequence ID" value="MBE0131373.1"/>
    <property type="molecule type" value="Genomic_DNA"/>
</dbReference>
<dbReference type="AlphaFoldDB" id="A0A8B3ZWB4"/>
<comment type="caution">
    <text evidence="1">The sequence shown here is derived from an EMBL/GenBank/DDBJ whole genome shotgun (WGS) entry which is preliminary data.</text>
</comment>
<evidence type="ECO:0000313" key="2">
    <source>
        <dbReference type="Proteomes" id="UP000656723"/>
    </source>
</evidence>